<dbReference type="InterPro" id="IPR036436">
    <property type="entry name" value="Disintegrin_dom_sf"/>
</dbReference>
<dbReference type="InterPro" id="IPR018358">
    <property type="entry name" value="Disintegrin_CS"/>
</dbReference>
<dbReference type="PANTHER" id="PTHR11905:SF20">
    <property type="entry name" value="DISINTEGRIN AND METALLOPROTEINASE DOMAIN-CONTAINING PROTEIN 8"/>
    <property type="match status" value="1"/>
</dbReference>
<dbReference type="CDD" id="cd04269">
    <property type="entry name" value="ZnMc_adamalysin_II_like"/>
    <property type="match status" value="1"/>
</dbReference>
<evidence type="ECO:0000256" key="10">
    <source>
        <dbReference type="SAM" id="MobiDB-lite"/>
    </source>
</evidence>
<dbReference type="SMART" id="SM00050">
    <property type="entry name" value="DISIN"/>
    <property type="match status" value="1"/>
</dbReference>
<dbReference type="InterPro" id="IPR001762">
    <property type="entry name" value="Disintegrin_dom"/>
</dbReference>
<evidence type="ECO:0000313" key="16">
    <source>
        <dbReference type="Proteomes" id="UP000515152"/>
    </source>
</evidence>
<sequence>MEYMLTVVFAISICAAFGETVRPLPHVADYEVVRPVKLSSRSKRSVPRQGGEVKRYPEKLQYELHFDGRNHTVHLEKNRLLIGKNYTETYYRQDGTPVITFPNYESQDHCYYHGHIRGLDDSSVSVGVCSGISGFLRAKQQVYLIEPLGESTEGDHAVYKPEHQSSKEVANGLANSTEADSSVIQPRAVGVFRPNGQQNKPRFKTPRYVELYLVVDNTEFRKYKTMENVRARLQHVANHINLYYRAVNISVLLVGLEVWSDKDKFFVSNDEGRTLDNFLEWRQNDLVKRVPHDNAQFVTGIDFAGETVGLATKYAMCSEKSAGVNQDHHDNPLALAGTIAHEMGHNLGMWHDEPGCSCGPLEPKCLMLDTVDKHARTYPTLFSDCSLNQLSEFLNSPALSCLLDRPGPDSLYGGAVCGNGMVDTGEECDCGSVKECKNRCCDASTCRLTAGAQCAEGRCCEDCQIKQPGSVCREADHDCDLAEYCTGASGVCPEDSFKMNGAECNYGVGYCYNGQCPSPDGHCKKLWGSGARSPPECFNLNMKGEEDGHCGRSGRAYKRCAFTDMVCGKLFCDGGRHPFVGLPAMWKGTQCHFVRDSTDYGGFSMVPNGTKCGLNKVCYDHMCQGVKVYGNQDCSAKCNNHGVCNHKGECHCDPGWEPPYCSSKLYKTTASDISVVIIGVCAAGAVILLLALLVGGVRLWKGGKAQRCFCKKKLHSGKLTPSYQRDQASDSQLTQPLHIGQPVFLETTSTRMDGPTVIMVMPSRPAPSPPKDSPRLGHNAQMRPAPPPKPSPAAPVKLAHKPTPPPVPPVKPSASNYAHKPTPPPVPRVKTTATNGGWNQTQQSGTGKLALRPPTMPR</sequence>
<evidence type="ECO:0000256" key="1">
    <source>
        <dbReference type="ARBA" id="ARBA00004479"/>
    </source>
</evidence>
<name>A0A6P8EY47_CLUHA</name>
<feature type="domain" description="Disintegrin" evidence="14">
    <location>
        <begin position="414"/>
        <end position="500"/>
    </location>
</feature>
<dbReference type="Pfam" id="PF00200">
    <property type="entry name" value="Disintegrin"/>
    <property type="match status" value="1"/>
</dbReference>
<dbReference type="SUPFAM" id="SSF55486">
    <property type="entry name" value="Metalloproteases ('zincins'), catalytic domain"/>
    <property type="match status" value="1"/>
</dbReference>
<evidence type="ECO:0000256" key="8">
    <source>
        <dbReference type="PROSITE-ProRule" id="PRU00076"/>
    </source>
</evidence>
<dbReference type="PROSITE" id="PS01186">
    <property type="entry name" value="EGF_2"/>
    <property type="match status" value="1"/>
</dbReference>
<dbReference type="GO" id="GO:0002693">
    <property type="term" value="P:positive regulation of cellular extravasation"/>
    <property type="evidence" value="ECO:0007669"/>
    <property type="project" value="TreeGrafter"/>
</dbReference>
<evidence type="ECO:0000256" key="7">
    <source>
        <dbReference type="PROSITE-ProRule" id="PRU00068"/>
    </source>
</evidence>
<dbReference type="GO" id="GO:0004222">
    <property type="term" value="F:metalloendopeptidase activity"/>
    <property type="evidence" value="ECO:0007669"/>
    <property type="project" value="InterPro"/>
</dbReference>
<accession>A0A6P8EY47</accession>
<dbReference type="PROSITE" id="PS00427">
    <property type="entry name" value="DISINTEGRIN_1"/>
    <property type="match status" value="1"/>
</dbReference>
<evidence type="ECO:0000256" key="3">
    <source>
        <dbReference type="ARBA" id="ARBA00022692"/>
    </source>
</evidence>
<organism evidence="16 17">
    <name type="scientific">Clupea harengus</name>
    <name type="common">Atlantic herring</name>
    <dbReference type="NCBI Taxonomy" id="7950"/>
    <lineage>
        <taxon>Eukaryota</taxon>
        <taxon>Metazoa</taxon>
        <taxon>Chordata</taxon>
        <taxon>Craniata</taxon>
        <taxon>Vertebrata</taxon>
        <taxon>Euteleostomi</taxon>
        <taxon>Actinopterygii</taxon>
        <taxon>Neopterygii</taxon>
        <taxon>Teleostei</taxon>
        <taxon>Clupei</taxon>
        <taxon>Clupeiformes</taxon>
        <taxon>Clupeoidei</taxon>
        <taxon>Clupeidae</taxon>
        <taxon>Clupea</taxon>
    </lineage>
</organism>
<dbReference type="InterPro" id="IPR024079">
    <property type="entry name" value="MetalloPept_cat_dom_sf"/>
</dbReference>
<keyword evidence="16" id="KW-1185">Reference proteome</keyword>
<evidence type="ECO:0000256" key="11">
    <source>
        <dbReference type="SAM" id="Phobius"/>
    </source>
</evidence>
<dbReference type="Gene3D" id="4.10.70.10">
    <property type="entry name" value="Disintegrin domain"/>
    <property type="match status" value="1"/>
</dbReference>
<evidence type="ECO:0000256" key="2">
    <source>
        <dbReference type="ARBA" id="ARBA00022536"/>
    </source>
</evidence>
<dbReference type="GO" id="GO:0050839">
    <property type="term" value="F:cell adhesion molecule binding"/>
    <property type="evidence" value="ECO:0007669"/>
    <property type="project" value="TreeGrafter"/>
</dbReference>
<dbReference type="Pfam" id="PF07974">
    <property type="entry name" value="EGF_2"/>
    <property type="match status" value="1"/>
</dbReference>
<evidence type="ECO:0000256" key="12">
    <source>
        <dbReference type="SAM" id="SignalP"/>
    </source>
</evidence>
<comment type="caution">
    <text evidence="8">Lacks conserved residue(s) required for the propagation of feature annotation.</text>
</comment>
<dbReference type="CTD" id="100005593"/>
<feature type="disulfide bond" evidence="8">
    <location>
        <begin position="634"/>
        <end position="644"/>
    </location>
</feature>
<dbReference type="InterPro" id="IPR034027">
    <property type="entry name" value="Reprolysin_adamalysin"/>
</dbReference>
<keyword evidence="12" id="KW-0732">Signal</keyword>
<keyword evidence="5 11" id="KW-0472">Membrane</keyword>
<protein>
    <submittedName>
        <fullName evidence="17">Disintegrin and metalloproteinase domain-containing protein 8 isoform X1</fullName>
    </submittedName>
</protein>
<reference evidence="17" key="1">
    <citation type="submission" date="2025-08" db="UniProtKB">
        <authorList>
            <consortium name="RefSeq"/>
        </authorList>
    </citation>
    <scope>IDENTIFICATION</scope>
</reference>
<dbReference type="OrthoDB" id="5951731at2759"/>
<feature type="region of interest" description="Disordered" evidence="10">
    <location>
        <begin position="759"/>
        <end position="858"/>
    </location>
</feature>
<dbReference type="Gene3D" id="3.40.390.10">
    <property type="entry name" value="Collagenase (Catalytic Domain)"/>
    <property type="match status" value="1"/>
</dbReference>
<dbReference type="InterPro" id="IPR006586">
    <property type="entry name" value="ADAM_Cys-rich"/>
</dbReference>
<dbReference type="InterPro" id="IPR013111">
    <property type="entry name" value="EGF_extracell"/>
</dbReference>
<keyword evidence="17" id="KW-0645">Protease</keyword>
<evidence type="ECO:0000256" key="9">
    <source>
        <dbReference type="PROSITE-ProRule" id="PRU00276"/>
    </source>
</evidence>
<dbReference type="SMART" id="SM00608">
    <property type="entry name" value="ACR"/>
    <property type="match status" value="1"/>
</dbReference>
<feature type="domain" description="Peptidase M12B" evidence="15">
    <location>
        <begin position="207"/>
        <end position="406"/>
    </location>
</feature>
<evidence type="ECO:0000259" key="13">
    <source>
        <dbReference type="PROSITE" id="PS50026"/>
    </source>
</evidence>
<keyword evidence="9" id="KW-0862">Zinc</keyword>
<keyword evidence="2 8" id="KW-0245">EGF-like domain</keyword>
<evidence type="ECO:0000313" key="17">
    <source>
        <dbReference type="RefSeq" id="XP_031416765.1"/>
    </source>
</evidence>
<keyword evidence="3 11" id="KW-0812">Transmembrane</keyword>
<feature type="signal peptide" evidence="12">
    <location>
        <begin position="1"/>
        <end position="18"/>
    </location>
</feature>
<feature type="compositionally biased region" description="Polar residues" evidence="10">
    <location>
        <begin position="835"/>
        <end position="846"/>
    </location>
</feature>
<feature type="binding site" evidence="9">
    <location>
        <position position="345"/>
    </location>
    <ligand>
        <name>Zn(2+)</name>
        <dbReference type="ChEBI" id="CHEBI:29105"/>
        <note>catalytic</note>
    </ligand>
</feature>
<dbReference type="GO" id="GO:0005886">
    <property type="term" value="C:plasma membrane"/>
    <property type="evidence" value="ECO:0007669"/>
    <property type="project" value="UniProtKB-ARBA"/>
</dbReference>
<dbReference type="Pfam" id="PF01562">
    <property type="entry name" value="Pep_M12B_propep"/>
    <property type="match status" value="1"/>
</dbReference>
<keyword evidence="17" id="KW-0482">Metalloprotease</keyword>
<dbReference type="Pfam" id="PF08516">
    <property type="entry name" value="ADAM_CR"/>
    <property type="match status" value="1"/>
</dbReference>
<dbReference type="AlphaFoldDB" id="A0A6P8EY47"/>
<feature type="disulfide bond" evidence="8">
    <location>
        <begin position="652"/>
        <end position="661"/>
    </location>
</feature>
<dbReference type="Proteomes" id="UP000515152">
    <property type="component" value="Chromosome 23"/>
</dbReference>
<feature type="transmembrane region" description="Helical" evidence="11">
    <location>
        <begin position="673"/>
        <end position="697"/>
    </location>
</feature>
<dbReference type="Gene3D" id="2.60.120.260">
    <property type="entry name" value="Galactose-binding domain-like"/>
    <property type="match status" value="1"/>
</dbReference>
<dbReference type="GO" id="GO:0006508">
    <property type="term" value="P:proteolysis"/>
    <property type="evidence" value="ECO:0007669"/>
    <property type="project" value="InterPro"/>
</dbReference>
<dbReference type="GO" id="GO:0046872">
    <property type="term" value="F:metal ion binding"/>
    <property type="evidence" value="ECO:0007669"/>
    <property type="project" value="UniProtKB-KW"/>
</dbReference>
<dbReference type="GO" id="GO:0051044">
    <property type="term" value="P:positive regulation of membrane protein ectodomain proteolysis"/>
    <property type="evidence" value="ECO:0007669"/>
    <property type="project" value="TreeGrafter"/>
</dbReference>
<evidence type="ECO:0000256" key="6">
    <source>
        <dbReference type="ARBA" id="ARBA00023157"/>
    </source>
</evidence>
<feature type="binding site" evidence="9">
    <location>
        <position position="341"/>
    </location>
    <ligand>
        <name>Zn(2+)</name>
        <dbReference type="ChEBI" id="CHEBI:29105"/>
        <note>catalytic</note>
    </ligand>
</feature>
<evidence type="ECO:0000256" key="5">
    <source>
        <dbReference type="ARBA" id="ARBA00023136"/>
    </source>
</evidence>
<dbReference type="FunFam" id="4.10.70.10:FF:000001">
    <property type="entry name" value="Disintegrin and metalloproteinase domain-containing protein 22"/>
    <property type="match status" value="1"/>
</dbReference>
<dbReference type="PROSITE" id="PS50214">
    <property type="entry name" value="DISINTEGRIN_2"/>
    <property type="match status" value="1"/>
</dbReference>
<dbReference type="PROSITE" id="PS50026">
    <property type="entry name" value="EGF_3"/>
    <property type="match status" value="1"/>
</dbReference>
<proteinExistence type="predicted"/>
<dbReference type="InterPro" id="IPR001590">
    <property type="entry name" value="Peptidase_M12B"/>
</dbReference>
<feature type="compositionally biased region" description="Pro residues" evidence="10">
    <location>
        <begin position="802"/>
        <end position="811"/>
    </location>
</feature>
<dbReference type="GeneID" id="105891183"/>
<keyword evidence="4 11" id="KW-1133">Transmembrane helix</keyword>
<comment type="subcellular location">
    <subcellularLocation>
        <location evidence="1">Membrane</location>
        <topology evidence="1">Single-pass type I membrane protein</topology>
    </subcellularLocation>
</comment>
<dbReference type="PRINTS" id="PR00289">
    <property type="entry name" value="DISINTEGRIN"/>
</dbReference>
<evidence type="ECO:0000259" key="15">
    <source>
        <dbReference type="PROSITE" id="PS50215"/>
    </source>
</evidence>
<dbReference type="PANTHER" id="PTHR11905">
    <property type="entry name" value="ADAM A DISINTEGRIN AND METALLOPROTEASE DOMAIN"/>
    <property type="match status" value="1"/>
</dbReference>
<feature type="chain" id="PRO_5027791638" evidence="12">
    <location>
        <begin position="19"/>
        <end position="858"/>
    </location>
</feature>
<feature type="compositionally biased region" description="Pro residues" evidence="10">
    <location>
        <begin position="784"/>
        <end position="793"/>
    </location>
</feature>
<feature type="disulfide bond" evidence="7">
    <location>
        <begin position="472"/>
        <end position="492"/>
    </location>
</feature>
<evidence type="ECO:0000259" key="14">
    <source>
        <dbReference type="PROSITE" id="PS50214"/>
    </source>
</evidence>
<keyword evidence="9" id="KW-0479">Metal-binding</keyword>
<keyword evidence="6 8" id="KW-1015">Disulfide bond</keyword>
<dbReference type="RefSeq" id="XP_031416765.1">
    <property type="nucleotide sequence ID" value="XM_031560905.2"/>
</dbReference>
<dbReference type="GO" id="GO:0022407">
    <property type="term" value="P:regulation of cell-cell adhesion"/>
    <property type="evidence" value="ECO:0007669"/>
    <property type="project" value="TreeGrafter"/>
</dbReference>
<dbReference type="SUPFAM" id="SSF57552">
    <property type="entry name" value="Blood coagulation inhibitor (disintegrin)"/>
    <property type="match status" value="1"/>
</dbReference>
<gene>
    <name evidence="17" type="primary">adam8b</name>
</gene>
<dbReference type="FunFam" id="3.40.390.10:FF:000002">
    <property type="entry name" value="Disintegrin and metalloproteinase domain-containing protein 22"/>
    <property type="match status" value="1"/>
</dbReference>
<dbReference type="PROSITE" id="PS50215">
    <property type="entry name" value="ADAM_MEPRO"/>
    <property type="match status" value="1"/>
</dbReference>
<evidence type="ECO:0000256" key="4">
    <source>
        <dbReference type="ARBA" id="ARBA00022989"/>
    </source>
</evidence>
<feature type="binding site" evidence="9">
    <location>
        <position position="351"/>
    </location>
    <ligand>
        <name>Zn(2+)</name>
        <dbReference type="ChEBI" id="CHEBI:29105"/>
        <note>catalytic</note>
    </ligand>
</feature>
<feature type="domain" description="EGF-like" evidence="13">
    <location>
        <begin position="630"/>
        <end position="662"/>
    </location>
</feature>
<dbReference type="InterPro" id="IPR000742">
    <property type="entry name" value="EGF"/>
</dbReference>
<dbReference type="InterPro" id="IPR002870">
    <property type="entry name" value="Peptidase_M12B_N"/>
</dbReference>
<keyword evidence="17" id="KW-0378">Hydrolase</keyword>
<dbReference type="GO" id="GO:0006954">
    <property type="term" value="P:inflammatory response"/>
    <property type="evidence" value="ECO:0007669"/>
    <property type="project" value="TreeGrafter"/>
</dbReference>
<dbReference type="Pfam" id="PF01421">
    <property type="entry name" value="Reprolysin"/>
    <property type="match status" value="1"/>
</dbReference>
<feature type="active site" evidence="9">
    <location>
        <position position="342"/>
    </location>
</feature>